<evidence type="ECO:0000313" key="2">
    <source>
        <dbReference type="Proteomes" id="UP000184159"/>
    </source>
</evidence>
<organism evidence="1 2">
    <name type="scientific">Vibrio gazogenes DSM 21264 = NBRC 103151</name>
    <dbReference type="NCBI Taxonomy" id="1123492"/>
    <lineage>
        <taxon>Bacteria</taxon>
        <taxon>Pseudomonadati</taxon>
        <taxon>Pseudomonadota</taxon>
        <taxon>Gammaproteobacteria</taxon>
        <taxon>Vibrionales</taxon>
        <taxon>Vibrionaceae</taxon>
        <taxon>Vibrio</taxon>
    </lineage>
</organism>
<dbReference type="AlphaFoldDB" id="A0A1M4SVE6"/>
<sequence length="60" mass="6841">MFSGRPIVKHAVVEDKSFINIQSFQNDIDDKRPARIGSSESSDRESQLLFRGCLMDSFFS</sequence>
<protein>
    <submittedName>
        <fullName evidence="1">Uncharacterized protein</fullName>
    </submittedName>
</protein>
<accession>A0A1M4SVE6</accession>
<dbReference type="Proteomes" id="UP000184159">
    <property type="component" value="Unassembled WGS sequence"/>
</dbReference>
<dbReference type="EMBL" id="FQUH01000001">
    <property type="protein sequence ID" value="SHE36202.1"/>
    <property type="molecule type" value="Genomic_DNA"/>
</dbReference>
<gene>
    <name evidence="1" type="ORF">SAMN02745781_00171</name>
</gene>
<reference evidence="2" key="1">
    <citation type="submission" date="2016-11" db="EMBL/GenBank/DDBJ databases">
        <authorList>
            <person name="Varghese N."/>
            <person name="Submissions S."/>
        </authorList>
    </citation>
    <scope>NUCLEOTIDE SEQUENCE [LARGE SCALE GENOMIC DNA]</scope>
    <source>
        <strain evidence="2">DSM 21264</strain>
    </source>
</reference>
<name>A0A1M4SVE6_VIBGA</name>
<keyword evidence="2" id="KW-1185">Reference proteome</keyword>
<evidence type="ECO:0000313" key="1">
    <source>
        <dbReference type="EMBL" id="SHE36202.1"/>
    </source>
</evidence>
<proteinExistence type="predicted"/>